<feature type="region of interest" description="Disordered" evidence="1">
    <location>
        <begin position="97"/>
        <end position="121"/>
    </location>
</feature>
<organism evidence="2 3">
    <name type="scientific">Drosophila albomicans</name>
    <name type="common">Fruit fly</name>
    <dbReference type="NCBI Taxonomy" id="7291"/>
    <lineage>
        <taxon>Eukaryota</taxon>
        <taxon>Metazoa</taxon>
        <taxon>Ecdysozoa</taxon>
        <taxon>Arthropoda</taxon>
        <taxon>Hexapoda</taxon>
        <taxon>Insecta</taxon>
        <taxon>Pterygota</taxon>
        <taxon>Neoptera</taxon>
        <taxon>Endopterygota</taxon>
        <taxon>Diptera</taxon>
        <taxon>Brachycera</taxon>
        <taxon>Muscomorpha</taxon>
        <taxon>Ephydroidea</taxon>
        <taxon>Drosophilidae</taxon>
        <taxon>Drosophila</taxon>
    </lineage>
</organism>
<dbReference type="SMART" id="SM00718">
    <property type="entry name" value="DM4_12"/>
    <property type="match status" value="1"/>
</dbReference>
<dbReference type="PANTHER" id="PTHR21398:SF22">
    <property type="entry name" value="IP12060P-RELATED"/>
    <property type="match status" value="1"/>
</dbReference>
<dbReference type="InterPro" id="IPR006631">
    <property type="entry name" value="DM4_12"/>
</dbReference>
<dbReference type="Proteomes" id="UP000515160">
    <property type="component" value="Chromosome 3"/>
</dbReference>
<sequence length="225" mass="25245">MSSNRWRYFDFILSGLLFLYASVKLTSAVLFFPRGGSIGLLSAVAIPLDLTYRNVYMAFNFESNYGLPSNNSYNEWIDRWDLDEGFLGIGSDVTPIDGRNDDHDNDKDDNNDNLVKRSTGQPPRFTRHDFYRAIVNYLGQYGFNGSACLLRTICEVSAEPLDVHNGVLGSIFKILFMPTTSAAELRLQHVDSIYEASELGTRYSDCADYVAGCAHSMLDMISVLL</sequence>
<keyword evidence="2" id="KW-1185">Reference proteome</keyword>
<dbReference type="OrthoDB" id="6340174at2759"/>
<dbReference type="PANTHER" id="PTHR21398">
    <property type="entry name" value="AGAP007094-PA"/>
    <property type="match status" value="1"/>
</dbReference>
<accession>A0A6P8WEK9</accession>
<reference evidence="3" key="1">
    <citation type="submission" date="2025-08" db="UniProtKB">
        <authorList>
            <consortium name="RefSeq"/>
        </authorList>
    </citation>
    <scope>IDENTIFICATION</scope>
    <source>
        <strain evidence="3">15112-1751.03</strain>
        <tissue evidence="3">Whole Adult</tissue>
    </source>
</reference>
<feature type="compositionally biased region" description="Basic and acidic residues" evidence="1">
    <location>
        <begin position="98"/>
        <end position="110"/>
    </location>
</feature>
<dbReference type="Pfam" id="PF07841">
    <property type="entry name" value="DM4_12"/>
    <property type="match status" value="1"/>
</dbReference>
<dbReference type="RefSeq" id="XP_034101964.1">
    <property type="nucleotide sequence ID" value="XM_034246073.2"/>
</dbReference>
<protein>
    <submittedName>
        <fullName evidence="3">Uncharacterized protein LOC117566533</fullName>
    </submittedName>
</protein>
<gene>
    <name evidence="3" type="primary">LOC117566533</name>
</gene>
<evidence type="ECO:0000313" key="2">
    <source>
        <dbReference type="Proteomes" id="UP000515160"/>
    </source>
</evidence>
<evidence type="ECO:0000313" key="3">
    <source>
        <dbReference type="RefSeq" id="XP_034101964.1"/>
    </source>
</evidence>
<proteinExistence type="predicted"/>
<dbReference type="AlphaFoldDB" id="A0A6P8WEK9"/>
<name>A0A6P8WEK9_DROAB</name>
<dbReference type="GeneID" id="117566533"/>
<evidence type="ECO:0000256" key="1">
    <source>
        <dbReference type="SAM" id="MobiDB-lite"/>
    </source>
</evidence>